<comment type="subcellular location">
    <subcellularLocation>
        <location evidence="1 8">Cell outer membrane</location>
        <topology evidence="1 8">Multi-pass membrane protein</topology>
    </subcellularLocation>
</comment>
<evidence type="ECO:0000256" key="1">
    <source>
        <dbReference type="ARBA" id="ARBA00004571"/>
    </source>
</evidence>
<dbReference type="Pfam" id="PF13715">
    <property type="entry name" value="CarbopepD_reg_2"/>
    <property type="match status" value="1"/>
</dbReference>
<dbReference type="InterPro" id="IPR037066">
    <property type="entry name" value="Plug_dom_sf"/>
</dbReference>
<proteinExistence type="inferred from homology"/>
<accession>A0A4R8DEP3</accession>
<evidence type="ECO:0000256" key="5">
    <source>
        <dbReference type="ARBA" id="ARBA00023077"/>
    </source>
</evidence>
<dbReference type="SUPFAM" id="SSF49464">
    <property type="entry name" value="Carboxypeptidase regulatory domain-like"/>
    <property type="match status" value="1"/>
</dbReference>
<evidence type="ECO:0000313" key="14">
    <source>
        <dbReference type="Proteomes" id="UP000294498"/>
    </source>
</evidence>
<comment type="caution">
    <text evidence="13">The sequence shown here is derived from an EMBL/GenBank/DDBJ whole genome shotgun (WGS) entry which is preliminary data.</text>
</comment>
<dbReference type="GO" id="GO:0015344">
    <property type="term" value="F:siderophore uptake transmembrane transporter activity"/>
    <property type="evidence" value="ECO:0007669"/>
    <property type="project" value="TreeGrafter"/>
</dbReference>
<feature type="domain" description="TonB-dependent receptor-like beta-barrel" evidence="11">
    <location>
        <begin position="458"/>
        <end position="907"/>
    </location>
</feature>
<dbReference type="Proteomes" id="UP000294498">
    <property type="component" value="Unassembled WGS sequence"/>
</dbReference>
<evidence type="ECO:0000313" key="13">
    <source>
        <dbReference type="EMBL" id="TDW95718.1"/>
    </source>
</evidence>
<keyword evidence="14" id="KW-1185">Reference proteome</keyword>
<dbReference type="Pfam" id="PF00593">
    <property type="entry name" value="TonB_dep_Rec_b-barrel"/>
    <property type="match status" value="1"/>
</dbReference>
<protein>
    <submittedName>
        <fullName evidence="13">TonB-linked SusC/RagA family outer membrane protein</fullName>
    </submittedName>
</protein>
<dbReference type="InterPro" id="IPR036942">
    <property type="entry name" value="Beta-barrel_TonB_sf"/>
</dbReference>
<dbReference type="InterPro" id="IPR012910">
    <property type="entry name" value="Plug_dom"/>
</dbReference>
<evidence type="ECO:0000256" key="7">
    <source>
        <dbReference type="ARBA" id="ARBA00023237"/>
    </source>
</evidence>
<evidence type="ECO:0000256" key="10">
    <source>
        <dbReference type="SAM" id="SignalP"/>
    </source>
</evidence>
<evidence type="ECO:0000259" key="12">
    <source>
        <dbReference type="Pfam" id="PF07715"/>
    </source>
</evidence>
<keyword evidence="7 8" id="KW-0998">Cell outer membrane</keyword>
<dbReference type="GO" id="GO:0044718">
    <property type="term" value="P:siderophore transmembrane transport"/>
    <property type="evidence" value="ECO:0007669"/>
    <property type="project" value="TreeGrafter"/>
</dbReference>
<evidence type="ECO:0000256" key="3">
    <source>
        <dbReference type="ARBA" id="ARBA00022452"/>
    </source>
</evidence>
<dbReference type="GO" id="GO:0009279">
    <property type="term" value="C:cell outer membrane"/>
    <property type="evidence" value="ECO:0007669"/>
    <property type="project" value="UniProtKB-SubCell"/>
</dbReference>
<dbReference type="Gene3D" id="2.40.170.20">
    <property type="entry name" value="TonB-dependent receptor, beta-barrel domain"/>
    <property type="match status" value="1"/>
</dbReference>
<evidence type="ECO:0000256" key="8">
    <source>
        <dbReference type="PROSITE-ProRule" id="PRU01360"/>
    </source>
</evidence>
<dbReference type="OrthoDB" id="9768177at2"/>
<dbReference type="NCBIfam" id="TIGR04057">
    <property type="entry name" value="SusC_RagA_signa"/>
    <property type="match status" value="1"/>
</dbReference>
<keyword evidence="3 8" id="KW-1134">Transmembrane beta strand</keyword>
<feature type="chain" id="PRO_5020875285" evidence="10">
    <location>
        <begin position="22"/>
        <end position="1083"/>
    </location>
</feature>
<dbReference type="PANTHER" id="PTHR30069">
    <property type="entry name" value="TONB-DEPENDENT OUTER MEMBRANE RECEPTOR"/>
    <property type="match status" value="1"/>
</dbReference>
<dbReference type="InterPro" id="IPR000531">
    <property type="entry name" value="Beta-barrel_TonB"/>
</dbReference>
<feature type="domain" description="TonB-dependent receptor plug" evidence="12">
    <location>
        <begin position="115"/>
        <end position="233"/>
    </location>
</feature>
<keyword evidence="10" id="KW-0732">Signal</keyword>
<evidence type="ECO:0000256" key="6">
    <source>
        <dbReference type="ARBA" id="ARBA00023136"/>
    </source>
</evidence>
<dbReference type="SUPFAM" id="SSF56935">
    <property type="entry name" value="Porins"/>
    <property type="match status" value="1"/>
</dbReference>
<evidence type="ECO:0000256" key="4">
    <source>
        <dbReference type="ARBA" id="ARBA00022692"/>
    </source>
</evidence>
<dbReference type="InterPro" id="IPR039426">
    <property type="entry name" value="TonB-dep_rcpt-like"/>
</dbReference>
<name>A0A4R8DEP3_9BACT</name>
<organism evidence="13 14">
    <name type="scientific">Dinghuibacter silviterrae</name>
    <dbReference type="NCBI Taxonomy" id="1539049"/>
    <lineage>
        <taxon>Bacteria</taxon>
        <taxon>Pseudomonadati</taxon>
        <taxon>Bacteroidota</taxon>
        <taxon>Chitinophagia</taxon>
        <taxon>Chitinophagales</taxon>
        <taxon>Chitinophagaceae</taxon>
        <taxon>Dinghuibacter</taxon>
    </lineage>
</organism>
<keyword evidence="2 8" id="KW-0813">Transport</keyword>
<keyword evidence="5 9" id="KW-0798">TonB box</keyword>
<keyword evidence="6 8" id="KW-0472">Membrane</keyword>
<evidence type="ECO:0000256" key="2">
    <source>
        <dbReference type="ARBA" id="ARBA00022448"/>
    </source>
</evidence>
<dbReference type="NCBIfam" id="TIGR04056">
    <property type="entry name" value="OMP_RagA_SusC"/>
    <property type="match status" value="1"/>
</dbReference>
<feature type="signal peptide" evidence="10">
    <location>
        <begin position="1"/>
        <end position="21"/>
    </location>
</feature>
<dbReference type="InterPro" id="IPR023996">
    <property type="entry name" value="TonB-dep_OMP_SusC/RagA"/>
</dbReference>
<dbReference type="AlphaFoldDB" id="A0A4R8DEP3"/>
<evidence type="ECO:0000259" key="11">
    <source>
        <dbReference type="Pfam" id="PF00593"/>
    </source>
</evidence>
<dbReference type="EMBL" id="SODV01000002">
    <property type="protein sequence ID" value="TDW95718.1"/>
    <property type="molecule type" value="Genomic_DNA"/>
</dbReference>
<gene>
    <name evidence="13" type="ORF">EDB95_3529</name>
</gene>
<dbReference type="RefSeq" id="WP_133995344.1">
    <property type="nucleotide sequence ID" value="NZ_SODV01000002.1"/>
</dbReference>
<evidence type="ECO:0000256" key="9">
    <source>
        <dbReference type="RuleBase" id="RU003357"/>
    </source>
</evidence>
<dbReference type="Gene3D" id="2.170.130.10">
    <property type="entry name" value="TonB-dependent receptor, plug domain"/>
    <property type="match status" value="1"/>
</dbReference>
<sequence length="1083" mass="117869">MRKLLSLLAVFGLLLSNVALAQNVPVRGKVLDDQGNIIPYASVKIKGARGGTVADADGIFNVKAKPGDVLVFTSAGYKAGEVTYSGQPMVTIQLSKVSQELSDVVVTALGVKRNKSALPYATQQVSGDELNRTPTTNFVDNLSGKVAGLNITAANTMGGSTNVILRGFKSLTQSNQALFVVDGIPYDNTNQSTGGFDLGNTASDLNPDDIESVSVLKGAAASALYGSRGNNGVIMITTKRGRASKGLGVTASFGVTVGTFDHSTLPTYQTTYGEGYGSAFASAGAPSPYFIYESVPGVNSGNPVQIVQTPIDAATGPIYDPSLMVYGWDAFSPGNPNFHKATAWQPAQHHNPTDFFVTPVTTTESILASGAGDKGTYKIGFTHSDDKDFMPSANMSKNLLNLNMTQNLSDMVNVGGSFNYSQEDAKNRYLYPYTGTTNIMTDFRQWWPTNVNIQELKSDYFRTLSNASWNWQDDGTYQSNTAGHIGIPAYHDNPYWVQNQMAETDTRSRYFGNAYLNFKPVPFVNILGRVTTDQYTMLVERRANVGSLETSFYDRRNLGYNETNYDLIATVDKNIAPGLNLRGLLGGTVRWDHTTTIDASTNGGLVVPGLYALSNSAKSIAAPSESDFRKQVSSEYGDLAFTYKETYTIEGTLRRDQSSALPTNNNTYYYPSVSGNIIFSKLVPNSTWYGKLYGNYAQVGNDVNSYAINNTFNAGTPFNGGTVYSQSTTNNNINLKPETNKTWEIGVETNFFHNRLGVTADYYHSVQSDQIQPNKVSTSTGFTYFYVNGGSLQNQGVELTINATPVRTKDFSWNISVNWAKNQGKVLSLYGGQPSYEISGYQNALQLVAEVGSYYNMRGTDYVYKNGQREIDNNGRYVISSNQLTDLGGIAPDWMGGVTNTFTYKDFTLSFLVDVKQGGHLYSLDMDYGSSSGLYPQNAGLNDQGKQVRAPLAQGGGIILKGVNENTGKANTVRIDESDINTGNYTFSSAYGQADRDFVYDASYIKLREANLTYTLPHKLFSGKAVIKGIDFSLAGRNLWIIHKNEPYADPEQGQASGNASIGFQNGAYPTIRQFSAIVKLKL</sequence>
<dbReference type="PANTHER" id="PTHR30069:SF28">
    <property type="entry name" value="TONB-DEPENDENT RECEPTOR YNCD-RELATED"/>
    <property type="match status" value="1"/>
</dbReference>
<reference evidence="13 14" key="1">
    <citation type="submission" date="2019-03" db="EMBL/GenBank/DDBJ databases">
        <title>Genomic Encyclopedia of Type Strains, Phase IV (KMG-IV): sequencing the most valuable type-strain genomes for metagenomic binning, comparative biology and taxonomic classification.</title>
        <authorList>
            <person name="Goeker M."/>
        </authorList>
    </citation>
    <scope>NUCLEOTIDE SEQUENCE [LARGE SCALE GENOMIC DNA]</scope>
    <source>
        <strain evidence="13 14">DSM 100059</strain>
    </source>
</reference>
<dbReference type="Pfam" id="PF07715">
    <property type="entry name" value="Plug"/>
    <property type="match status" value="1"/>
</dbReference>
<dbReference type="PROSITE" id="PS52016">
    <property type="entry name" value="TONB_DEPENDENT_REC_3"/>
    <property type="match status" value="1"/>
</dbReference>
<comment type="similarity">
    <text evidence="8 9">Belongs to the TonB-dependent receptor family.</text>
</comment>
<dbReference type="InterPro" id="IPR023997">
    <property type="entry name" value="TonB-dep_OMP_SusC/RagA_CS"/>
</dbReference>
<keyword evidence="4 8" id="KW-0812">Transmembrane</keyword>
<dbReference type="InterPro" id="IPR008969">
    <property type="entry name" value="CarboxyPept-like_regulatory"/>
</dbReference>